<proteinExistence type="inferred from homology"/>
<dbReference type="HOGENOM" id="CLU_008681_7_0_1"/>
<dbReference type="STRING" id="294746.A5DEK4"/>
<reference evidence="4 5" key="1">
    <citation type="journal article" date="2009" name="Nature">
        <title>Evolution of pathogenicity and sexual reproduction in eight Candida genomes.</title>
        <authorList>
            <person name="Butler G."/>
            <person name="Rasmussen M.D."/>
            <person name="Lin M.F."/>
            <person name="Santos M.A."/>
            <person name="Sakthikumar S."/>
            <person name="Munro C.A."/>
            <person name="Rheinbay E."/>
            <person name="Grabherr M."/>
            <person name="Forche A."/>
            <person name="Reedy J.L."/>
            <person name="Agrafioti I."/>
            <person name="Arnaud M.B."/>
            <person name="Bates S."/>
            <person name="Brown A.J."/>
            <person name="Brunke S."/>
            <person name="Costanzo M.C."/>
            <person name="Fitzpatrick D.A."/>
            <person name="de Groot P.W."/>
            <person name="Harris D."/>
            <person name="Hoyer L.L."/>
            <person name="Hube B."/>
            <person name="Klis F.M."/>
            <person name="Kodira C."/>
            <person name="Lennard N."/>
            <person name="Logue M.E."/>
            <person name="Martin R."/>
            <person name="Neiman A.M."/>
            <person name="Nikolaou E."/>
            <person name="Quail M.A."/>
            <person name="Quinn J."/>
            <person name="Santos M.C."/>
            <person name="Schmitzberger F.F."/>
            <person name="Sherlock G."/>
            <person name="Shah P."/>
            <person name="Silverstein K.A."/>
            <person name="Skrzypek M.S."/>
            <person name="Soll D."/>
            <person name="Staggs R."/>
            <person name="Stansfield I."/>
            <person name="Stumpf M.P."/>
            <person name="Sudbery P.E."/>
            <person name="Srikantha T."/>
            <person name="Zeng Q."/>
            <person name="Berman J."/>
            <person name="Berriman M."/>
            <person name="Heitman J."/>
            <person name="Gow N.A."/>
            <person name="Lorenz M.C."/>
            <person name="Birren B.W."/>
            <person name="Kellis M."/>
            <person name="Cuomo C.A."/>
        </authorList>
    </citation>
    <scope>NUCLEOTIDE SEQUENCE [LARGE SCALE GENOMIC DNA]</scope>
    <source>
        <strain evidence="5">ATCC 6260 / CBS 566 / DSM 6381 / JCM 1539 / NBRC 10279 / NRRL Y-324</strain>
    </source>
</reference>
<keyword evidence="2" id="KW-0547">Nucleotide-binding</keyword>
<dbReference type="OMA" id="WMAKKLV"/>
<evidence type="ECO:0000256" key="3">
    <source>
        <dbReference type="ARBA" id="ARBA00022840"/>
    </source>
</evidence>
<comment type="similarity">
    <text evidence="1">Belongs to the AFG1 ATPase family.</text>
</comment>
<dbReference type="EMBL" id="CH408156">
    <property type="protein sequence ID" value="EDK37607.2"/>
    <property type="molecule type" value="Genomic_DNA"/>
</dbReference>
<evidence type="ECO:0008006" key="6">
    <source>
        <dbReference type="Google" id="ProtNLM"/>
    </source>
</evidence>
<evidence type="ECO:0000313" key="4">
    <source>
        <dbReference type="EMBL" id="EDK37607.2"/>
    </source>
</evidence>
<dbReference type="PANTHER" id="PTHR12169:SF2">
    <property type="entry name" value="AFG1P"/>
    <property type="match status" value="1"/>
</dbReference>
<protein>
    <recommendedName>
        <fullName evidence="6">AAA+ ATPase domain-containing protein</fullName>
    </recommendedName>
</protein>
<dbReference type="AlphaFoldDB" id="A5DEK4"/>
<dbReference type="FunFam" id="3.40.50.300:FF:002222">
    <property type="entry name" value="AFG1-family ATPase, variant"/>
    <property type="match status" value="1"/>
</dbReference>
<dbReference type="VEuPathDB" id="FungiDB:PGUG_01705"/>
<dbReference type="GO" id="GO:0005524">
    <property type="term" value="F:ATP binding"/>
    <property type="evidence" value="ECO:0007669"/>
    <property type="project" value="UniProtKB-KW"/>
</dbReference>
<accession>A5DEK4</accession>
<dbReference type="RefSeq" id="XP_001486034.2">
    <property type="nucleotide sequence ID" value="XM_001485984.1"/>
</dbReference>
<keyword evidence="5" id="KW-1185">Reference proteome</keyword>
<sequence>MRHFQVRQCLWHHLARQKCFRYLSSGPQGVEGRLPHQKTIFQACDDVDSSQTLAITDPYLLYQSYIRSGILSKDENQVRVMKEFQKLYHRVVNYVPAQDLQIKISLVLRKLEVRLAREREAERKRGINHIVHKLLTRGDTKAITQQVVRFLTDEEELQNFDSPHGLLVNGEVGCGKSMLMDIFATSLPHESKMRWHYNNFILWIYSEIHRIQQERFLRSENGIEGAQTMENEFILFEIAQKMIQKSTVLMLDEFMLPDIASANIVKILFTYYFKLGGVLVATSNKLPDDLYSTQFHKDSFRTFVSILHSRCHSVDMNSAKDYRHDFASASQGESHLVLKSYPESDKIWNRLIKKYALKIPPSDPRMADDVGLEQLNPERVSFKVYNRKIDIPMTFGSVCVLDYSHICQGLFSSSDYITIASKFSTVVLDDVPVMTTKMKNEARRFITLLDALYEAKCQLFLRCEVGLESLFFPDASGESEADRLKVQEEEMFARTAIDLSNPYRPNVSTYDQEHTEEYKEEEHHKYDFKDAKAFTGEDEKFAYKRAVSRIHEMVNSDNWRYATWVPIDNSMRPWEQKTGKVNFSPVSSFSKDALEKELEKRTPKEIIADDLPRQVSNGYGIPFRQFNSRIAPVFTSVQHFWGWGKSARNIRDEIAKRWVGRKS</sequence>
<dbReference type="NCBIfam" id="NF040713">
    <property type="entry name" value="ZapE"/>
    <property type="match status" value="1"/>
</dbReference>
<dbReference type="GO" id="GO:0016887">
    <property type="term" value="F:ATP hydrolysis activity"/>
    <property type="evidence" value="ECO:0007669"/>
    <property type="project" value="InterPro"/>
</dbReference>
<dbReference type="InParanoid" id="A5DEK4"/>
<dbReference type="PANTHER" id="PTHR12169">
    <property type="entry name" value="ATPASE N2B"/>
    <property type="match status" value="1"/>
</dbReference>
<dbReference type="InterPro" id="IPR027417">
    <property type="entry name" value="P-loop_NTPase"/>
</dbReference>
<dbReference type="Pfam" id="PF03969">
    <property type="entry name" value="AFG1_ATPase"/>
    <property type="match status" value="1"/>
</dbReference>
<dbReference type="InterPro" id="IPR005654">
    <property type="entry name" value="ATPase_AFG1-like"/>
</dbReference>
<dbReference type="Gene3D" id="3.40.50.300">
    <property type="entry name" value="P-loop containing nucleotide triphosphate hydrolases"/>
    <property type="match status" value="1"/>
</dbReference>
<dbReference type="KEGG" id="pgu:PGUG_01705"/>
<dbReference type="GeneID" id="5127536"/>
<evidence type="ECO:0000313" key="5">
    <source>
        <dbReference type="Proteomes" id="UP000001997"/>
    </source>
</evidence>
<dbReference type="GO" id="GO:0005739">
    <property type="term" value="C:mitochondrion"/>
    <property type="evidence" value="ECO:0007669"/>
    <property type="project" value="TreeGrafter"/>
</dbReference>
<dbReference type="Proteomes" id="UP000001997">
    <property type="component" value="Unassembled WGS sequence"/>
</dbReference>
<evidence type="ECO:0000256" key="1">
    <source>
        <dbReference type="ARBA" id="ARBA00010322"/>
    </source>
</evidence>
<dbReference type="eggNOG" id="KOG2383">
    <property type="taxonomic scope" value="Eukaryota"/>
</dbReference>
<evidence type="ECO:0000256" key="2">
    <source>
        <dbReference type="ARBA" id="ARBA00022741"/>
    </source>
</evidence>
<gene>
    <name evidence="4" type="ORF">PGUG_01705</name>
</gene>
<dbReference type="SUPFAM" id="SSF52540">
    <property type="entry name" value="P-loop containing nucleoside triphosphate hydrolases"/>
    <property type="match status" value="1"/>
</dbReference>
<organism evidence="4 5">
    <name type="scientific">Meyerozyma guilliermondii (strain ATCC 6260 / CBS 566 / DSM 6381 / JCM 1539 / NBRC 10279 / NRRL Y-324)</name>
    <name type="common">Yeast</name>
    <name type="synonym">Candida guilliermondii</name>
    <dbReference type="NCBI Taxonomy" id="294746"/>
    <lineage>
        <taxon>Eukaryota</taxon>
        <taxon>Fungi</taxon>
        <taxon>Dikarya</taxon>
        <taxon>Ascomycota</taxon>
        <taxon>Saccharomycotina</taxon>
        <taxon>Pichiomycetes</taxon>
        <taxon>Debaryomycetaceae</taxon>
        <taxon>Meyerozyma</taxon>
    </lineage>
</organism>
<keyword evidence="3" id="KW-0067">ATP-binding</keyword>
<dbReference type="OrthoDB" id="548867at2759"/>
<name>A5DEK4_PICGU</name>